<protein>
    <submittedName>
        <fullName evidence="1">Uncharacterized protein</fullName>
    </submittedName>
</protein>
<dbReference type="EMBL" id="KY774314">
    <property type="protein sequence ID" value="ART30763.1"/>
    <property type="molecule type" value="Genomic_DNA"/>
</dbReference>
<evidence type="ECO:0000313" key="1">
    <source>
        <dbReference type="EMBL" id="ART30763.1"/>
    </source>
</evidence>
<proteinExistence type="predicted"/>
<sequence>MMEFCTRSLSKDLILSALPRPCYVEIHEGCCGDETGKDS</sequence>
<keyword evidence="1" id="KW-0496">Mitochondrion</keyword>
<geneLocation type="mitochondrion" evidence="1"/>
<reference evidence="1" key="1">
    <citation type="submission" date="2017-03" db="EMBL/GenBank/DDBJ databases">
        <title>The mitochondrial genome of the carnivorous plant Utricularia reniformis (Lentibulariaceae): structure, comparative analysis and evolutionary landmarks.</title>
        <authorList>
            <person name="Silva S.R."/>
            <person name="Alvarenga D.O."/>
            <person name="Michael T.P."/>
            <person name="Miranda V.F.O."/>
            <person name="Varani A.M."/>
        </authorList>
    </citation>
    <scope>NUCLEOTIDE SEQUENCE</scope>
</reference>
<organism evidence="1">
    <name type="scientific">Utricularia reniformis</name>
    <dbReference type="NCBI Taxonomy" id="192314"/>
    <lineage>
        <taxon>Eukaryota</taxon>
        <taxon>Viridiplantae</taxon>
        <taxon>Streptophyta</taxon>
        <taxon>Embryophyta</taxon>
        <taxon>Tracheophyta</taxon>
        <taxon>Spermatophyta</taxon>
        <taxon>Magnoliopsida</taxon>
        <taxon>eudicotyledons</taxon>
        <taxon>Gunneridae</taxon>
        <taxon>Pentapetalae</taxon>
        <taxon>asterids</taxon>
        <taxon>lamiids</taxon>
        <taxon>Lamiales</taxon>
        <taxon>Lentibulariaceae</taxon>
        <taxon>Utricularia</taxon>
    </lineage>
</organism>
<accession>A0A1Y0B042</accession>
<name>A0A1Y0B042_9LAMI</name>
<gene>
    <name evidence="1" type="ORF">AEK19_MT0507</name>
</gene>
<dbReference type="AlphaFoldDB" id="A0A1Y0B042"/>